<dbReference type="PANTHER" id="PTHR43450">
    <property type="entry name" value="ASPARTYL-TRNA SYNTHETASE"/>
    <property type="match status" value="1"/>
</dbReference>
<comment type="catalytic activity">
    <reaction evidence="9">
        <text>tRNA(Asx) + L-aspartate + ATP = L-aspartyl-tRNA(Asx) + AMP + diphosphate</text>
        <dbReference type="Rhea" id="RHEA:18349"/>
        <dbReference type="Rhea" id="RHEA-COMP:9710"/>
        <dbReference type="Rhea" id="RHEA-COMP:9711"/>
        <dbReference type="ChEBI" id="CHEBI:29991"/>
        <dbReference type="ChEBI" id="CHEBI:30616"/>
        <dbReference type="ChEBI" id="CHEBI:33019"/>
        <dbReference type="ChEBI" id="CHEBI:78442"/>
        <dbReference type="ChEBI" id="CHEBI:78516"/>
        <dbReference type="ChEBI" id="CHEBI:456215"/>
        <dbReference type="EC" id="6.1.1.23"/>
    </reaction>
</comment>
<dbReference type="GO" id="GO:0004815">
    <property type="term" value="F:aspartate-tRNA ligase activity"/>
    <property type="evidence" value="ECO:0007669"/>
    <property type="project" value="UniProtKB-UniRule"/>
</dbReference>
<dbReference type="GO" id="GO:0005829">
    <property type="term" value="C:cytosol"/>
    <property type="evidence" value="ECO:0007669"/>
    <property type="project" value="TreeGrafter"/>
</dbReference>
<keyword evidence="6 9" id="KW-0067">ATP-binding</keyword>
<evidence type="ECO:0000256" key="8">
    <source>
        <dbReference type="ARBA" id="ARBA00023146"/>
    </source>
</evidence>
<evidence type="ECO:0000256" key="2">
    <source>
        <dbReference type="ARBA" id="ARBA00005312"/>
    </source>
</evidence>
<dbReference type="InterPro" id="IPR002312">
    <property type="entry name" value="Asp/Asn-tRNA-synth_IIb"/>
</dbReference>
<protein>
    <recommendedName>
        <fullName evidence="9">Aspartate--tRNA(Asp/Asn) ligase</fullName>
        <ecNumber evidence="9">6.1.1.23</ecNumber>
    </recommendedName>
    <alternativeName>
        <fullName evidence="9">Aspartyl-tRNA synthetase</fullName>
        <shortName evidence="9">AspRS</shortName>
    </alternativeName>
    <alternativeName>
        <fullName evidence="9">Non-discriminating aspartyl-tRNA synthetase</fullName>
        <shortName evidence="9">ND-AspRS</shortName>
    </alternativeName>
</protein>
<evidence type="ECO:0000313" key="11">
    <source>
        <dbReference type="EMBL" id="MBE1611663.1"/>
    </source>
</evidence>
<dbReference type="InterPro" id="IPR004365">
    <property type="entry name" value="NA-bd_OB_tRNA"/>
</dbReference>
<dbReference type="GO" id="GO:0017101">
    <property type="term" value="C:aminoacyl-tRNA synthetase multienzyme complex"/>
    <property type="evidence" value="ECO:0007669"/>
    <property type="project" value="TreeGrafter"/>
</dbReference>
<dbReference type="InterPro" id="IPR045864">
    <property type="entry name" value="aa-tRNA-synth_II/BPL/LPL"/>
</dbReference>
<dbReference type="NCBIfam" id="NF003483">
    <property type="entry name" value="PRK05159.1"/>
    <property type="match status" value="1"/>
</dbReference>
<keyword evidence="3 9" id="KW-0963">Cytoplasm</keyword>
<accession>A0A927N630</accession>
<dbReference type="PRINTS" id="PR01042">
    <property type="entry name" value="TRNASYNTHASP"/>
</dbReference>
<dbReference type="GO" id="GO:0005524">
    <property type="term" value="F:ATP binding"/>
    <property type="evidence" value="ECO:0007669"/>
    <property type="project" value="UniProtKB-UniRule"/>
</dbReference>
<dbReference type="Gene3D" id="3.30.930.10">
    <property type="entry name" value="Bira Bifunctional Protein, Domain 2"/>
    <property type="match status" value="1"/>
</dbReference>
<dbReference type="SUPFAM" id="SSF55681">
    <property type="entry name" value="Class II aaRS and biotin synthetases"/>
    <property type="match status" value="1"/>
</dbReference>
<keyword evidence="5 9" id="KW-0547">Nucleotide-binding</keyword>
<sequence length="439" mass="48400">MQQPVLPIAQSGTRTLAAELPSRAGDDVRLAGWVHRRRRLASVTFVVLRDRSGLAQVVVREPRALTQVEEIGEETVVEVTGKAVANPQTPGGVEVVDPTFHLLTEPARTPPVELWRPAVNAGLPTLLDHAPVTLRHPLLRAPFELAAASVAGFRDTLGGLDFTEIQTPKIVGSVTESGANVFKLDYFGGPAYLAQSPQFYKQTMVGVFERVFEVGPVFRAEPHDTVRHLAEYVSLDGELGFVRDHRDVMAMVARVVAGMLDAVRERAAGAVERLDLTLPKLPAEIPSLHFSEALRLVGASPDEPDLAPAHERAIGEWALREHGSDFVFVTGYPMVKRPFYTHPQPDDPRWSNSFDLLFRGLELVTGGQRLHRYEDYVAALEAAGQPLEPFASYLETFAYGMPPHGGFAFGLERWTARLVGVENIRQVTLFPRDLHRLAP</sequence>
<dbReference type="InterPro" id="IPR006195">
    <property type="entry name" value="aa-tRNA-synth_II"/>
</dbReference>
<keyword evidence="4 9" id="KW-0436">Ligase</keyword>
<dbReference type="SUPFAM" id="SSF50249">
    <property type="entry name" value="Nucleic acid-binding proteins"/>
    <property type="match status" value="1"/>
</dbReference>
<feature type="binding site" evidence="9">
    <location>
        <begin position="219"/>
        <end position="221"/>
    </location>
    <ligand>
        <name>ATP</name>
        <dbReference type="ChEBI" id="CHEBI:30616"/>
    </ligand>
</feature>
<dbReference type="Gene3D" id="2.40.50.140">
    <property type="entry name" value="Nucleic acid-binding proteins"/>
    <property type="match status" value="1"/>
</dbReference>
<comment type="function">
    <text evidence="9">Aspartyl-tRNA synthetase with relaxed tRNA specificity since it is able to aspartylate not only its cognate tRNA(Asp) but also tRNA(Asn). Reaction proceeds in two steps: L-aspartate is first activated by ATP to form Asp-AMP and then transferred to the acceptor end of tRNA(Asp/Asn).</text>
</comment>
<keyword evidence="12" id="KW-1185">Reference proteome</keyword>
<feature type="binding site" evidence="9">
    <location>
        <begin position="227"/>
        <end position="229"/>
    </location>
    <ligand>
        <name>ATP</name>
        <dbReference type="ChEBI" id="CHEBI:30616"/>
    </ligand>
</feature>
<comment type="subunit">
    <text evidence="9">Homodimer.</text>
</comment>
<dbReference type="Proteomes" id="UP000638648">
    <property type="component" value="Unassembled WGS sequence"/>
</dbReference>
<feature type="site" description="Important for tRNA non-discrimination" evidence="9">
    <location>
        <position position="90"/>
    </location>
</feature>
<feature type="binding site" evidence="9">
    <location>
        <position position="362"/>
    </location>
    <ligand>
        <name>ATP</name>
        <dbReference type="ChEBI" id="CHEBI:30616"/>
    </ligand>
</feature>
<dbReference type="InterPro" id="IPR012340">
    <property type="entry name" value="NA-bd_OB-fold"/>
</dbReference>
<evidence type="ECO:0000256" key="3">
    <source>
        <dbReference type="ARBA" id="ARBA00022490"/>
    </source>
</evidence>
<dbReference type="InterPro" id="IPR004523">
    <property type="entry name" value="Asp-tRNA_synthase_2"/>
</dbReference>
<evidence type="ECO:0000256" key="1">
    <source>
        <dbReference type="ARBA" id="ARBA00004496"/>
    </source>
</evidence>
<keyword evidence="8 9" id="KW-0030">Aminoacyl-tRNA synthetase</keyword>
<dbReference type="GO" id="GO:0006422">
    <property type="term" value="P:aspartyl-tRNA aminoacylation"/>
    <property type="evidence" value="ECO:0007669"/>
    <property type="project" value="UniProtKB-UniRule"/>
</dbReference>
<evidence type="ECO:0000256" key="7">
    <source>
        <dbReference type="ARBA" id="ARBA00022917"/>
    </source>
</evidence>
<feature type="binding site" evidence="9">
    <location>
        <begin position="410"/>
        <end position="413"/>
    </location>
    <ligand>
        <name>ATP</name>
        <dbReference type="ChEBI" id="CHEBI:30616"/>
    </ligand>
</feature>
<dbReference type="PANTHER" id="PTHR43450:SF1">
    <property type="entry name" value="ASPARTATE--TRNA LIGASE, CYTOPLASMIC"/>
    <property type="match status" value="1"/>
</dbReference>
<comment type="subcellular location">
    <subcellularLocation>
        <location evidence="1 9">Cytoplasm</location>
    </subcellularLocation>
</comment>
<dbReference type="Pfam" id="PF01336">
    <property type="entry name" value="tRNA_anti-codon"/>
    <property type="match status" value="1"/>
</dbReference>
<evidence type="ECO:0000256" key="5">
    <source>
        <dbReference type="ARBA" id="ARBA00022741"/>
    </source>
</evidence>
<comment type="caution">
    <text evidence="11">The sequence shown here is derived from an EMBL/GenBank/DDBJ whole genome shotgun (WGS) entry which is preliminary data.</text>
</comment>
<name>A0A927N630_9ACTN</name>
<feature type="domain" description="Aminoacyl-transfer RNA synthetases class-II family profile" evidence="10">
    <location>
        <begin position="153"/>
        <end position="439"/>
    </location>
</feature>
<organism evidence="11 12">
    <name type="scientific">Actinopolymorpha pittospori</name>
    <dbReference type="NCBI Taxonomy" id="648752"/>
    <lineage>
        <taxon>Bacteria</taxon>
        <taxon>Bacillati</taxon>
        <taxon>Actinomycetota</taxon>
        <taxon>Actinomycetes</taxon>
        <taxon>Propionibacteriales</taxon>
        <taxon>Actinopolymorphaceae</taxon>
        <taxon>Actinopolymorpha</taxon>
    </lineage>
</organism>
<feature type="binding site" evidence="9">
    <location>
        <position position="369"/>
    </location>
    <ligand>
        <name>L-aspartate</name>
        <dbReference type="ChEBI" id="CHEBI:29991"/>
    </ligand>
</feature>
<proteinExistence type="inferred from homology"/>
<dbReference type="EMBL" id="JADBEM010000001">
    <property type="protein sequence ID" value="MBE1611663.1"/>
    <property type="molecule type" value="Genomic_DNA"/>
</dbReference>
<dbReference type="GO" id="GO:0003723">
    <property type="term" value="F:RNA binding"/>
    <property type="evidence" value="ECO:0007669"/>
    <property type="project" value="TreeGrafter"/>
</dbReference>
<dbReference type="InterPro" id="IPR004364">
    <property type="entry name" value="Aa-tRNA-synt_II"/>
</dbReference>
<dbReference type="AlphaFoldDB" id="A0A927N630"/>
<evidence type="ECO:0000256" key="4">
    <source>
        <dbReference type="ARBA" id="ARBA00022598"/>
    </source>
</evidence>
<feature type="region of interest" description="Aspartate" evidence="9">
    <location>
        <begin position="198"/>
        <end position="201"/>
    </location>
</feature>
<dbReference type="GO" id="GO:0050560">
    <property type="term" value="F:aspartate-tRNA(Asn) ligase activity"/>
    <property type="evidence" value="ECO:0007669"/>
    <property type="project" value="UniProtKB-EC"/>
</dbReference>
<gene>
    <name evidence="9" type="primary">aspS</name>
    <name evidence="11" type="ORF">HEB94_008511</name>
</gene>
<dbReference type="HAMAP" id="MF_02075">
    <property type="entry name" value="Asp_tRNA_synth_type2"/>
    <property type="match status" value="1"/>
</dbReference>
<reference evidence="11" key="1">
    <citation type="submission" date="2020-10" db="EMBL/GenBank/DDBJ databases">
        <title>Sequencing the genomes of 1000 actinobacteria strains.</title>
        <authorList>
            <person name="Klenk H.-P."/>
        </authorList>
    </citation>
    <scope>NUCLEOTIDE SEQUENCE</scope>
    <source>
        <strain evidence="11">DSM 45354</strain>
    </source>
</reference>
<keyword evidence="7 9" id="KW-0648">Protein biosynthesis</keyword>
<comment type="similarity">
    <text evidence="2 9">Belongs to the class-II aminoacyl-tRNA synthetase family. Type 2 subfamily.</text>
</comment>
<dbReference type="EC" id="6.1.1.23" evidence="9"/>
<evidence type="ECO:0000313" key="12">
    <source>
        <dbReference type="Proteomes" id="UP000638648"/>
    </source>
</evidence>
<evidence type="ECO:0000256" key="9">
    <source>
        <dbReference type="HAMAP-Rule" id="MF_02075"/>
    </source>
</evidence>
<dbReference type="PROSITE" id="PS50862">
    <property type="entry name" value="AA_TRNA_LIGASE_II"/>
    <property type="match status" value="1"/>
</dbReference>
<dbReference type="RefSeq" id="WP_192754838.1">
    <property type="nucleotide sequence ID" value="NZ_BAABJL010000176.1"/>
</dbReference>
<evidence type="ECO:0000256" key="6">
    <source>
        <dbReference type="ARBA" id="ARBA00022840"/>
    </source>
</evidence>
<evidence type="ECO:0000259" key="10">
    <source>
        <dbReference type="PROSITE" id="PS50862"/>
    </source>
</evidence>
<feature type="binding site" evidence="9">
    <location>
        <position position="176"/>
    </location>
    <ligand>
        <name>L-aspartate</name>
        <dbReference type="ChEBI" id="CHEBI:29991"/>
    </ligand>
</feature>
<dbReference type="Pfam" id="PF00152">
    <property type="entry name" value="tRNA-synt_2"/>
    <property type="match status" value="1"/>
</dbReference>
<feature type="binding site" evidence="9">
    <location>
        <position position="219"/>
    </location>
    <ligand>
        <name>L-aspartate</name>
        <dbReference type="ChEBI" id="CHEBI:29991"/>
    </ligand>
</feature>
<feature type="binding site" evidence="9">
    <location>
        <position position="365"/>
    </location>
    <ligand>
        <name>L-aspartate</name>
        <dbReference type="ChEBI" id="CHEBI:29991"/>
    </ligand>
</feature>